<feature type="binding site" evidence="9">
    <location>
        <position position="69"/>
    </location>
    <ligand>
        <name>ATP</name>
        <dbReference type="ChEBI" id="CHEBI:30616"/>
    </ligand>
</feature>
<organism evidence="12 13">
    <name type="scientific">Aspergillus clavatus (strain ATCC 1007 / CBS 513.65 / DSM 816 / NCTC 3887 / NRRL 1 / QM 1276 / 107)</name>
    <dbReference type="NCBI Taxonomy" id="344612"/>
    <lineage>
        <taxon>Eukaryota</taxon>
        <taxon>Fungi</taxon>
        <taxon>Dikarya</taxon>
        <taxon>Ascomycota</taxon>
        <taxon>Pezizomycotina</taxon>
        <taxon>Eurotiomycetes</taxon>
        <taxon>Eurotiomycetidae</taxon>
        <taxon>Eurotiales</taxon>
        <taxon>Aspergillaceae</taxon>
        <taxon>Aspergillus</taxon>
        <taxon>Aspergillus subgen. Fumigati</taxon>
    </lineage>
</organism>
<dbReference type="GO" id="GO:0000245">
    <property type="term" value="P:spliceosomal complex assembly"/>
    <property type="evidence" value="ECO:0007669"/>
    <property type="project" value="TreeGrafter"/>
</dbReference>
<evidence type="ECO:0000313" key="13">
    <source>
        <dbReference type="Proteomes" id="UP000006701"/>
    </source>
</evidence>
<dbReference type="EC" id="2.7.11.1" evidence="1"/>
<proteinExistence type="inferred from homology"/>
<keyword evidence="3" id="KW-0808">Transferase</keyword>
<dbReference type="PROSITE" id="PS00107">
    <property type="entry name" value="PROTEIN_KINASE_ATP"/>
    <property type="match status" value="1"/>
</dbReference>
<dbReference type="PANTHER" id="PTHR47634">
    <property type="entry name" value="PROTEIN KINASE DOMAIN-CONTAINING PROTEIN-RELATED"/>
    <property type="match status" value="1"/>
</dbReference>
<dbReference type="GO" id="GO:0005737">
    <property type="term" value="C:cytoplasm"/>
    <property type="evidence" value="ECO:0007669"/>
    <property type="project" value="TreeGrafter"/>
</dbReference>
<evidence type="ECO:0000313" key="12">
    <source>
        <dbReference type="EMBL" id="EAW10003.1"/>
    </source>
</evidence>
<dbReference type="Pfam" id="PF00069">
    <property type="entry name" value="Pkinase"/>
    <property type="match status" value="1"/>
</dbReference>
<dbReference type="InterPro" id="IPR011009">
    <property type="entry name" value="Kinase-like_dom_sf"/>
</dbReference>
<keyword evidence="13" id="KW-1185">Reference proteome</keyword>
<dbReference type="PROSITE" id="PS50011">
    <property type="entry name" value="PROTEIN_KINASE_DOM"/>
    <property type="match status" value="1"/>
</dbReference>
<dbReference type="GO" id="GO:0005524">
    <property type="term" value="F:ATP binding"/>
    <property type="evidence" value="ECO:0007669"/>
    <property type="project" value="UniProtKB-UniRule"/>
</dbReference>
<evidence type="ECO:0000256" key="5">
    <source>
        <dbReference type="ARBA" id="ARBA00022777"/>
    </source>
</evidence>
<dbReference type="HOGENOM" id="CLU_000288_81_1_1"/>
<keyword evidence="6 9" id="KW-0067">ATP-binding</keyword>
<evidence type="ECO:0000256" key="2">
    <source>
        <dbReference type="ARBA" id="ARBA00022527"/>
    </source>
</evidence>
<evidence type="ECO:0000256" key="10">
    <source>
        <dbReference type="RuleBase" id="RU000304"/>
    </source>
</evidence>
<dbReference type="GO" id="GO:0005634">
    <property type="term" value="C:nucleus"/>
    <property type="evidence" value="ECO:0007669"/>
    <property type="project" value="TreeGrafter"/>
</dbReference>
<dbReference type="RefSeq" id="XP_001271429.1">
    <property type="nucleotide sequence ID" value="XM_001271428.1"/>
</dbReference>
<dbReference type="InterPro" id="IPR017441">
    <property type="entry name" value="Protein_kinase_ATP_BS"/>
</dbReference>
<comment type="catalytic activity">
    <reaction evidence="7">
        <text>L-threonyl-[protein] + ATP = O-phospho-L-threonyl-[protein] + ADP + H(+)</text>
        <dbReference type="Rhea" id="RHEA:46608"/>
        <dbReference type="Rhea" id="RHEA-COMP:11060"/>
        <dbReference type="Rhea" id="RHEA-COMP:11605"/>
        <dbReference type="ChEBI" id="CHEBI:15378"/>
        <dbReference type="ChEBI" id="CHEBI:30013"/>
        <dbReference type="ChEBI" id="CHEBI:30616"/>
        <dbReference type="ChEBI" id="CHEBI:61977"/>
        <dbReference type="ChEBI" id="CHEBI:456216"/>
        <dbReference type="EC" id="2.7.11.1"/>
    </reaction>
</comment>
<keyword evidence="4 9" id="KW-0547">Nucleotide-binding</keyword>
<dbReference type="VEuPathDB" id="FungiDB:ACLA_042250"/>
<dbReference type="GO" id="GO:0050684">
    <property type="term" value="P:regulation of mRNA processing"/>
    <property type="evidence" value="ECO:0007669"/>
    <property type="project" value="TreeGrafter"/>
</dbReference>
<dbReference type="PANTHER" id="PTHR47634:SF9">
    <property type="entry name" value="PROTEIN KINASE DOMAIN-CONTAINING PROTEIN-RELATED"/>
    <property type="match status" value="1"/>
</dbReference>
<evidence type="ECO:0000256" key="9">
    <source>
        <dbReference type="PROSITE-ProRule" id="PRU10141"/>
    </source>
</evidence>
<dbReference type="SMART" id="SM00220">
    <property type="entry name" value="S_TKc"/>
    <property type="match status" value="1"/>
</dbReference>
<dbReference type="Gene3D" id="3.30.200.20">
    <property type="entry name" value="Phosphorylase Kinase, domain 1"/>
    <property type="match status" value="1"/>
</dbReference>
<dbReference type="PROSITE" id="PS00108">
    <property type="entry name" value="PROTEIN_KINASE_ST"/>
    <property type="match status" value="1"/>
</dbReference>
<comment type="catalytic activity">
    <reaction evidence="8">
        <text>L-seryl-[protein] + ATP = O-phospho-L-seryl-[protein] + ADP + H(+)</text>
        <dbReference type="Rhea" id="RHEA:17989"/>
        <dbReference type="Rhea" id="RHEA-COMP:9863"/>
        <dbReference type="Rhea" id="RHEA-COMP:11604"/>
        <dbReference type="ChEBI" id="CHEBI:15378"/>
        <dbReference type="ChEBI" id="CHEBI:29999"/>
        <dbReference type="ChEBI" id="CHEBI:30616"/>
        <dbReference type="ChEBI" id="CHEBI:83421"/>
        <dbReference type="ChEBI" id="CHEBI:456216"/>
        <dbReference type="EC" id="2.7.11.1"/>
    </reaction>
</comment>
<evidence type="ECO:0000256" key="7">
    <source>
        <dbReference type="ARBA" id="ARBA00047899"/>
    </source>
</evidence>
<dbReference type="InterPro" id="IPR051334">
    <property type="entry name" value="SRPK"/>
</dbReference>
<evidence type="ECO:0000256" key="4">
    <source>
        <dbReference type="ARBA" id="ARBA00022741"/>
    </source>
</evidence>
<dbReference type="GO" id="GO:0004674">
    <property type="term" value="F:protein serine/threonine kinase activity"/>
    <property type="evidence" value="ECO:0007669"/>
    <property type="project" value="UniProtKB-KW"/>
</dbReference>
<protein>
    <recommendedName>
        <fullName evidence="1">non-specific serine/threonine protein kinase</fullName>
        <ecNumber evidence="1">2.7.11.1</ecNumber>
    </recommendedName>
</protein>
<evidence type="ECO:0000256" key="6">
    <source>
        <dbReference type="ARBA" id="ARBA00022840"/>
    </source>
</evidence>
<dbReference type="SUPFAM" id="SSF56112">
    <property type="entry name" value="Protein kinase-like (PK-like)"/>
    <property type="match status" value="1"/>
</dbReference>
<dbReference type="AlphaFoldDB" id="A1CLH9"/>
<accession>A1CLH9</accession>
<sequence length="389" mass="44807">MATQTRQINASSRIEEETLPFYRPEQFYPVRMGELLHSRYKVLGKLGYGAYSTVWLCRDRCTRTYVAVKVLTATHSEQRFSREVEVYKHLSKLGRSHVGSAYIRGLYDTFDISVPYGIHRCLVHPPMHLSINALRMQARSGKFSEPLLKQTLICLLQALDFLHSEANVVHSDIKASNIMLSIDDESILTEFEKEEEQHPSPRKTLDSTRTIYMSRKLSLPKHDLWGQPVLCDLGEARIGEFHRGNIQPNVYKAPEVLFDMQWSFSADIWNLGAVIWDIFEDKHLFNALDEDKEYSPSHHVAEMVAYLGLPPLHFLQRSEETRNVFDAKGNWLGAGGVSVPSRSLEEAEENLEGQNQQLFLRFVRSMLQWVPEERKTARELLNDPWLSSA</sequence>
<dbReference type="OrthoDB" id="5979581at2759"/>
<reference evidence="12 13" key="1">
    <citation type="journal article" date="2008" name="PLoS Genet.">
        <title>Genomic islands in the pathogenic filamentous fungus Aspergillus fumigatus.</title>
        <authorList>
            <person name="Fedorova N.D."/>
            <person name="Khaldi N."/>
            <person name="Joardar V.S."/>
            <person name="Maiti R."/>
            <person name="Amedeo P."/>
            <person name="Anderson M.J."/>
            <person name="Crabtree J."/>
            <person name="Silva J.C."/>
            <person name="Badger J.H."/>
            <person name="Albarraq A."/>
            <person name="Angiuoli S."/>
            <person name="Bussey H."/>
            <person name="Bowyer P."/>
            <person name="Cotty P.J."/>
            <person name="Dyer P.S."/>
            <person name="Egan A."/>
            <person name="Galens K."/>
            <person name="Fraser-Liggett C.M."/>
            <person name="Haas B.J."/>
            <person name="Inman J.M."/>
            <person name="Kent R."/>
            <person name="Lemieux S."/>
            <person name="Malavazi I."/>
            <person name="Orvis J."/>
            <person name="Roemer T."/>
            <person name="Ronning C.M."/>
            <person name="Sundaram J.P."/>
            <person name="Sutton G."/>
            <person name="Turner G."/>
            <person name="Venter J.C."/>
            <person name="White O.R."/>
            <person name="Whitty B.R."/>
            <person name="Youngman P."/>
            <person name="Wolfe K.H."/>
            <person name="Goldman G.H."/>
            <person name="Wortman J.R."/>
            <person name="Jiang B."/>
            <person name="Denning D.W."/>
            <person name="Nierman W.C."/>
        </authorList>
    </citation>
    <scope>NUCLEOTIDE SEQUENCE [LARGE SCALE GENOMIC DNA]</scope>
    <source>
        <strain evidence="13">ATCC 1007 / CBS 513.65 / DSM 816 / NCTC 3887 / NRRL 1</strain>
    </source>
</reference>
<evidence type="ECO:0000256" key="1">
    <source>
        <dbReference type="ARBA" id="ARBA00012513"/>
    </source>
</evidence>
<gene>
    <name evidence="12" type="ORF">ACLA_042250</name>
</gene>
<comment type="similarity">
    <text evidence="10">Belongs to the protein kinase superfamily.</text>
</comment>
<keyword evidence="5 12" id="KW-0418">Kinase</keyword>
<dbReference type="eggNOG" id="KOG1290">
    <property type="taxonomic scope" value="Eukaryota"/>
</dbReference>
<dbReference type="InterPro" id="IPR008271">
    <property type="entry name" value="Ser/Thr_kinase_AS"/>
</dbReference>
<dbReference type="Gene3D" id="1.10.510.10">
    <property type="entry name" value="Transferase(Phosphotransferase) domain 1"/>
    <property type="match status" value="1"/>
</dbReference>
<dbReference type="Proteomes" id="UP000006701">
    <property type="component" value="Unassembled WGS sequence"/>
</dbReference>
<dbReference type="InterPro" id="IPR000719">
    <property type="entry name" value="Prot_kinase_dom"/>
</dbReference>
<dbReference type="EMBL" id="DS027056">
    <property type="protein sequence ID" value="EAW10003.1"/>
    <property type="molecule type" value="Genomic_DNA"/>
</dbReference>
<evidence type="ECO:0000256" key="3">
    <source>
        <dbReference type="ARBA" id="ARBA00022679"/>
    </source>
</evidence>
<name>A1CLH9_ASPCL</name>
<evidence type="ECO:0000256" key="8">
    <source>
        <dbReference type="ARBA" id="ARBA00048679"/>
    </source>
</evidence>
<keyword evidence="2 10" id="KW-0723">Serine/threonine-protein kinase</keyword>
<dbReference type="GeneID" id="4702736"/>
<evidence type="ECO:0000259" key="11">
    <source>
        <dbReference type="PROSITE" id="PS50011"/>
    </source>
</evidence>
<feature type="domain" description="Protein kinase" evidence="11">
    <location>
        <begin position="40"/>
        <end position="386"/>
    </location>
</feature>
<dbReference type="KEGG" id="act:ACLA_042250"/>
<dbReference type="OMA" id="CLVHPPM"/>